<proteinExistence type="predicted"/>
<protein>
    <submittedName>
        <fullName evidence="3">M1 family peptidase</fullName>
    </submittedName>
</protein>
<evidence type="ECO:0000259" key="2">
    <source>
        <dbReference type="Pfam" id="PF01433"/>
    </source>
</evidence>
<name>A0ABS6XKS0_9SPHN</name>
<accession>A0ABS6XKS0</accession>
<dbReference type="Pfam" id="PF01433">
    <property type="entry name" value="Peptidase_M1"/>
    <property type="match status" value="1"/>
</dbReference>
<dbReference type="PANTHER" id="PTHR11533:SF174">
    <property type="entry name" value="PUROMYCIN-SENSITIVE AMINOPEPTIDASE-RELATED"/>
    <property type="match status" value="1"/>
</dbReference>
<dbReference type="RefSeq" id="WP_219237933.1">
    <property type="nucleotide sequence ID" value="NZ_JAHWZX010000006.1"/>
</dbReference>
<dbReference type="InterPro" id="IPR050344">
    <property type="entry name" value="Peptidase_M1_aminopeptidases"/>
</dbReference>
<feature type="domain" description="Peptidase M1 membrane alanine aminopeptidase" evidence="2">
    <location>
        <begin position="232"/>
        <end position="432"/>
    </location>
</feature>
<keyword evidence="4" id="KW-1185">Reference proteome</keyword>
<evidence type="ECO:0000313" key="3">
    <source>
        <dbReference type="EMBL" id="MBW4330807.1"/>
    </source>
</evidence>
<dbReference type="InterPro" id="IPR014782">
    <property type="entry name" value="Peptidase_M1_dom"/>
</dbReference>
<organism evidence="3 4">
    <name type="scientific">Stakelama flava</name>
    <dbReference type="NCBI Taxonomy" id="2860338"/>
    <lineage>
        <taxon>Bacteria</taxon>
        <taxon>Pseudomonadati</taxon>
        <taxon>Pseudomonadota</taxon>
        <taxon>Alphaproteobacteria</taxon>
        <taxon>Sphingomonadales</taxon>
        <taxon>Sphingomonadaceae</taxon>
        <taxon>Stakelama</taxon>
    </lineage>
</organism>
<sequence length="443" mass="48085">MIQPTAFPALLMIAPLSAAAHPAPTPSEAGFDVDAYRVAMTPDLSNGAVMGEEAIRLTPLRDGLGALRFSPNALTISEATIDGRAVRVTSDDDGIVFTPARAPAKGKALVLRLRFSGTPKRGVEVVPGGLYSSYFACDWMVCQQDMPGDKAKLKLALTVPDDANVSAPGQRIATRKAGAGRKVETWRTTRAWSPYTYAFAIGDFPHVADGALAYVNASGAAADLSAMFVETPAMVAFLSDKAGVALPVDRFTQILVPGYEAQEAAGMSLIGRKALERDLAKPDEEWIVIHELSHQWWGNLVTCDSWRDFWLNEGFAIFMTAAWKEHRYGRAAYNAELDVARARLAKAREAGFDKPLAWDGKYPSIGLRRAVQYGKGALFLDHLRRLLGEQAFWAGVRRYTRAHAGGTVVSADLQRAMEAASGRDLSDEFTRWVGPADQPREAG</sequence>
<dbReference type="PANTHER" id="PTHR11533">
    <property type="entry name" value="PROTEASE M1 ZINC METALLOPROTEASE"/>
    <property type="match status" value="1"/>
</dbReference>
<dbReference type="EMBL" id="JAHWZX010000006">
    <property type="protein sequence ID" value="MBW4330807.1"/>
    <property type="molecule type" value="Genomic_DNA"/>
</dbReference>
<reference evidence="3 4" key="1">
    <citation type="submission" date="2021-07" db="EMBL/GenBank/DDBJ databases">
        <title>Stakelama flava sp. nov., a novel endophytic bacterium isolated from branch of Kandelia candel.</title>
        <authorList>
            <person name="Tuo L."/>
        </authorList>
    </citation>
    <scope>NUCLEOTIDE SEQUENCE [LARGE SCALE GENOMIC DNA]</scope>
    <source>
        <strain evidence="3 4">CBK3Z-3</strain>
    </source>
</reference>
<evidence type="ECO:0000256" key="1">
    <source>
        <dbReference type="SAM" id="SignalP"/>
    </source>
</evidence>
<evidence type="ECO:0000313" key="4">
    <source>
        <dbReference type="Proteomes" id="UP001197214"/>
    </source>
</evidence>
<gene>
    <name evidence="3" type="ORF">KY084_07940</name>
</gene>
<feature type="signal peptide" evidence="1">
    <location>
        <begin position="1"/>
        <end position="20"/>
    </location>
</feature>
<keyword evidence="1" id="KW-0732">Signal</keyword>
<comment type="caution">
    <text evidence="3">The sequence shown here is derived from an EMBL/GenBank/DDBJ whole genome shotgun (WGS) entry which is preliminary data.</text>
</comment>
<dbReference type="Proteomes" id="UP001197214">
    <property type="component" value="Unassembled WGS sequence"/>
</dbReference>
<feature type="chain" id="PRO_5046072295" evidence="1">
    <location>
        <begin position="21"/>
        <end position="443"/>
    </location>
</feature>